<keyword evidence="4" id="KW-1185">Reference proteome</keyword>
<feature type="domain" description="Tyr recombinase" evidence="2">
    <location>
        <begin position="173"/>
        <end position="347"/>
    </location>
</feature>
<reference evidence="3" key="1">
    <citation type="submission" date="2018-05" db="EMBL/GenBank/DDBJ databases">
        <title>Reclassification of Methylarcula marina and Methylarcula terricola as Paracoccus methylarcula sp.nov., comb.nov. and Paracoccus terricola comb.nov.</title>
        <authorList>
            <person name="Shmareva M.N."/>
            <person name="Doronina N.V."/>
            <person name="Vasilenko O.V."/>
            <person name="Tarlachkov S.V."/>
            <person name="Trotsenko Y.A."/>
        </authorList>
    </citation>
    <scope>NUCLEOTIDE SEQUENCE [LARGE SCALE GENOMIC DNA]</scope>
    <source>
        <strain evidence="3">VKM B-2159</strain>
    </source>
</reference>
<evidence type="ECO:0000313" key="3">
    <source>
        <dbReference type="EMBL" id="RNF35107.1"/>
    </source>
</evidence>
<dbReference type="InterPro" id="IPR011010">
    <property type="entry name" value="DNA_brk_join_enz"/>
</dbReference>
<dbReference type="Proteomes" id="UP000238137">
    <property type="component" value="Unassembled WGS sequence"/>
</dbReference>
<protein>
    <submittedName>
        <fullName evidence="3">Integrase</fullName>
    </submittedName>
</protein>
<dbReference type="SUPFAM" id="SSF56349">
    <property type="entry name" value="DNA breaking-rejoining enzymes"/>
    <property type="match status" value="1"/>
</dbReference>
<keyword evidence="1" id="KW-0233">DNA recombination</keyword>
<dbReference type="Gene3D" id="1.10.443.10">
    <property type="entry name" value="Intergrase catalytic core"/>
    <property type="match status" value="1"/>
</dbReference>
<evidence type="ECO:0000313" key="4">
    <source>
        <dbReference type="Proteomes" id="UP000238137"/>
    </source>
</evidence>
<evidence type="ECO:0000259" key="2">
    <source>
        <dbReference type="PROSITE" id="PS51898"/>
    </source>
</evidence>
<name>A0A422QYN1_9RHOB</name>
<dbReference type="CDD" id="cd00397">
    <property type="entry name" value="DNA_BRE_C"/>
    <property type="match status" value="1"/>
</dbReference>
<dbReference type="AlphaFoldDB" id="A0A422QYN1"/>
<dbReference type="GO" id="GO:0003677">
    <property type="term" value="F:DNA binding"/>
    <property type="evidence" value="ECO:0007669"/>
    <property type="project" value="InterPro"/>
</dbReference>
<gene>
    <name evidence="3" type="ORF">A7A09_008815</name>
</gene>
<dbReference type="PROSITE" id="PS51898">
    <property type="entry name" value="TYR_RECOMBINASE"/>
    <property type="match status" value="1"/>
</dbReference>
<proteinExistence type="predicted"/>
<dbReference type="InterPro" id="IPR002104">
    <property type="entry name" value="Integrase_catalytic"/>
</dbReference>
<dbReference type="Pfam" id="PF00589">
    <property type="entry name" value="Phage_integrase"/>
    <property type="match status" value="1"/>
</dbReference>
<dbReference type="EMBL" id="PXNQ02000004">
    <property type="protein sequence ID" value="RNF35107.1"/>
    <property type="molecule type" value="Genomic_DNA"/>
</dbReference>
<organism evidence="3 4">
    <name type="scientific">Paracoccus methylarcula</name>
    <dbReference type="NCBI Taxonomy" id="72022"/>
    <lineage>
        <taxon>Bacteria</taxon>
        <taxon>Pseudomonadati</taxon>
        <taxon>Pseudomonadota</taxon>
        <taxon>Alphaproteobacteria</taxon>
        <taxon>Rhodobacterales</taxon>
        <taxon>Paracoccaceae</taxon>
        <taxon>Paracoccus</taxon>
    </lineage>
</organism>
<evidence type="ECO:0000256" key="1">
    <source>
        <dbReference type="ARBA" id="ARBA00023172"/>
    </source>
</evidence>
<dbReference type="GO" id="GO:0015074">
    <property type="term" value="P:DNA integration"/>
    <property type="evidence" value="ECO:0007669"/>
    <property type="project" value="InterPro"/>
</dbReference>
<dbReference type="OrthoDB" id="7510934at2"/>
<accession>A0A422QYN1</accession>
<dbReference type="GO" id="GO:0006310">
    <property type="term" value="P:DNA recombination"/>
    <property type="evidence" value="ECO:0007669"/>
    <property type="project" value="UniProtKB-KW"/>
</dbReference>
<comment type="caution">
    <text evidence="3">The sequence shown here is derived from an EMBL/GenBank/DDBJ whole genome shotgun (WGS) entry which is preliminary data.</text>
</comment>
<dbReference type="RefSeq" id="WP_106691086.1">
    <property type="nucleotide sequence ID" value="NZ_PXNQ02000004.1"/>
</dbReference>
<dbReference type="InterPro" id="IPR013762">
    <property type="entry name" value="Integrase-like_cat_sf"/>
</dbReference>
<sequence>MKLDLPGLLRERLPSGAYRYRVRVEGEKARRIRLTVTPDHPEFMEHYRAARRGVALEPTIAPEDRVVRNSVAWLTYKHEAALERQVEAGLASSLTLKKRRQVMKILREEYGEYDMRVPQIKIIELRDKMIDTPAWADSVVAGIRSMYRWAVDDVKICQINPAIGIGTIDRGKGGAVAWTVADLKKYRQKHPPGTTAHLALTLFMFTACRIGDAIELGRGNEFTRDGIRGIGWQPRKRGSAPVAIPMLPPLFKATRATTVQGPTYLLNYKGKPFATPDSLGQMFRRWCREAGLDDRSSHGIRKAAGHLLAQEGCSQYQIMSIHGHTQAKTSEIYTKGVERWRMAADAMKRLEGMEW</sequence>